<gene>
    <name evidence="1" type="ORF">NAG76_01750</name>
</gene>
<dbReference type="Proteomes" id="UP001056756">
    <property type="component" value="Chromosome"/>
</dbReference>
<dbReference type="KEGG" id="plig:NAG76_01750"/>
<accession>A0A9J6ZFQ8</accession>
<evidence type="ECO:0000313" key="1">
    <source>
        <dbReference type="EMBL" id="URN95011.1"/>
    </source>
</evidence>
<organism evidence="1 2">
    <name type="scientific">Candidatus Pristimantibacillus lignocellulolyticus</name>
    <dbReference type="NCBI Taxonomy" id="2994561"/>
    <lineage>
        <taxon>Bacteria</taxon>
        <taxon>Bacillati</taxon>
        <taxon>Bacillota</taxon>
        <taxon>Bacilli</taxon>
        <taxon>Bacillales</taxon>
        <taxon>Paenibacillaceae</taxon>
        <taxon>Candidatus Pristimantibacillus</taxon>
    </lineage>
</organism>
<dbReference type="AlphaFoldDB" id="A0A9J6ZFQ8"/>
<sequence length="175" mass="19425">MKVILLISYLIVSIVSPIQLNNVTPIAEAATVDLAEQSNILVNKQPQEIITLHSVNGISLYDDTSTVIEKLGAPKQISIDPYFVEYEMYEYANMTISFIDDIVDSVEVKNGASSVMLDQVELPITIAELKLALGEPDYVADDGLVFQRDEAILKLFIDQENDQLQSIAFYHIAST</sequence>
<proteinExistence type="predicted"/>
<protein>
    <submittedName>
        <fullName evidence="1">Uncharacterized protein</fullName>
    </submittedName>
</protein>
<name>A0A9J6ZFQ8_9BACL</name>
<evidence type="ECO:0000313" key="2">
    <source>
        <dbReference type="Proteomes" id="UP001056756"/>
    </source>
</evidence>
<reference evidence="1" key="1">
    <citation type="submission" date="2022-05" db="EMBL/GenBank/DDBJ databases">
        <title>Novel bacterial taxa in a minimal lignocellulolytic consortium and its capacity to transform plastics disclosed by genome-resolved metagenomics.</title>
        <authorList>
            <person name="Rodriguez C.A.D."/>
            <person name="Diaz-Garcia L."/>
            <person name="Herrera K."/>
            <person name="Tarazona N.A."/>
            <person name="Sproer C."/>
            <person name="Overmann J."/>
            <person name="Jimenez D.J."/>
        </authorList>
    </citation>
    <scope>NUCLEOTIDE SEQUENCE</scope>
    <source>
        <strain evidence="1">MAG5</strain>
    </source>
</reference>
<dbReference type="EMBL" id="CP097899">
    <property type="protein sequence ID" value="URN95011.1"/>
    <property type="molecule type" value="Genomic_DNA"/>
</dbReference>